<evidence type="ECO:0000313" key="8">
    <source>
        <dbReference type="Proteomes" id="UP000011115"/>
    </source>
</evidence>
<dbReference type="GO" id="GO:0008270">
    <property type="term" value="F:zinc ion binding"/>
    <property type="evidence" value="ECO:0007669"/>
    <property type="project" value="UniProtKB-KW"/>
</dbReference>
<evidence type="ECO:0000256" key="3">
    <source>
        <dbReference type="ARBA" id="ARBA00022833"/>
    </source>
</evidence>
<dbReference type="PANTHER" id="PTHR33248">
    <property type="entry name" value="ZINC ION-BINDING PROTEIN"/>
    <property type="match status" value="1"/>
</dbReference>
<evidence type="ECO:0000256" key="1">
    <source>
        <dbReference type="ARBA" id="ARBA00022723"/>
    </source>
</evidence>
<reference evidence="7" key="2">
    <citation type="submission" date="2015-06" db="UniProtKB">
        <authorList>
            <consortium name="EnsemblPlants"/>
        </authorList>
    </citation>
    <scope>IDENTIFICATION</scope>
    <source>
        <strain evidence="7">DM1-3 516 R44</strain>
    </source>
</reference>
<evidence type="ECO:0000256" key="2">
    <source>
        <dbReference type="ARBA" id="ARBA00022771"/>
    </source>
</evidence>
<keyword evidence="5" id="KW-0812">Transmembrane</keyword>
<keyword evidence="3" id="KW-0862">Zinc</keyword>
<keyword evidence="8" id="KW-1185">Reference proteome</keyword>
<evidence type="ECO:0000259" key="6">
    <source>
        <dbReference type="PROSITE" id="PS51999"/>
    </source>
</evidence>
<keyword evidence="5" id="KW-1133">Transmembrane helix</keyword>
<dbReference type="InterPro" id="IPR010666">
    <property type="entry name" value="Znf_GRF"/>
</dbReference>
<dbReference type="Gramene" id="PGSC0003DMT400089550">
    <property type="protein sequence ID" value="PGSC0003DMT400089550"/>
    <property type="gene ID" value="PGSC0003DMG400039121"/>
</dbReference>
<sequence length="179" mass="21140">MEDVKLDLNSICFDKDDPKLNEEVRCFHGLLLPLKTSWSDNNPGRRFWSCPYYGSQKCKYFRWSDDVVNEHSKFIIHKLVKKMKDMNELLVANVKKMKVMEEINGFNDRQITEMEAQSVFTQLEEQSSLKEMEGVLSDCEEVDKLIEVKKKWSSDFSLNKMFMLCLLIMYVVVWIKLSS</sequence>
<protein>
    <recommendedName>
        <fullName evidence="6">GRF-type domain-containing protein</fullName>
    </recommendedName>
</protein>
<reference evidence="8" key="1">
    <citation type="journal article" date="2011" name="Nature">
        <title>Genome sequence and analysis of the tuber crop potato.</title>
        <authorList>
            <consortium name="The Potato Genome Sequencing Consortium"/>
        </authorList>
    </citation>
    <scope>NUCLEOTIDE SEQUENCE [LARGE SCALE GENOMIC DNA]</scope>
    <source>
        <strain evidence="8">cv. DM1-3 516 R44</strain>
    </source>
</reference>
<dbReference type="HOGENOM" id="CLU_125220_0_0_1"/>
<evidence type="ECO:0000256" key="4">
    <source>
        <dbReference type="PROSITE-ProRule" id="PRU01343"/>
    </source>
</evidence>
<organism evidence="7 8">
    <name type="scientific">Solanum tuberosum</name>
    <name type="common">Potato</name>
    <dbReference type="NCBI Taxonomy" id="4113"/>
    <lineage>
        <taxon>Eukaryota</taxon>
        <taxon>Viridiplantae</taxon>
        <taxon>Streptophyta</taxon>
        <taxon>Embryophyta</taxon>
        <taxon>Tracheophyta</taxon>
        <taxon>Spermatophyta</taxon>
        <taxon>Magnoliopsida</taxon>
        <taxon>eudicotyledons</taxon>
        <taxon>Gunneridae</taxon>
        <taxon>Pentapetalae</taxon>
        <taxon>asterids</taxon>
        <taxon>lamiids</taxon>
        <taxon>Solanales</taxon>
        <taxon>Solanaceae</taxon>
        <taxon>Solanoideae</taxon>
        <taxon>Solaneae</taxon>
        <taxon>Solanum</taxon>
    </lineage>
</organism>
<dbReference type="Pfam" id="PF06839">
    <property type="entry name" value="Zn_ribbon_GRF"/>
    <property type="match status" value="1"/>
</dbReference>
<name>M1DIE2_SOLTU</name>
<dbReference type="PaxDb" id="4113-PGSC0003DMT400089550"/>
<dbReference type="EnsemblPlants" id="PGSC0003DMT400089550">
    <property type="protein sequence ID" value="PGSC0003DMT400089550"/>
    <property type="gene ID" value="PGSC0003DMG400039121"/>
</dbReference>
<evidence type="ECO:0000313" key="7">
    <source>
        <dbReference type="EnsemblPlants" id="PGSC0003DMT400089550"/>
    </source>
</evidence>
<dbReference type="eggNOG" id="ENOG502R6U4">
    <property type="taxonomic scope" value="Eukaryota"/>
</dbReference>
<dbReference type="OMA" id="FIMCIAI"/>
<feature type="transmembrane region" description="Helical" evidence="5">
    <location>
        <begin position="158"/>
        <end position="177"/>
    </location>
</feature>
<feature type="domain" description="GRF-type" evidence="6">
    <location>
        <begin position="26"/>
        <end position="67"/>
    </location>
</feature>
<keyword evidence="1" id="KW-0479">Metal-binding</keyword>
<accession>M1DIE2</accession>
<dbReference type="Proteomes" id="UP000011115">
    <property type="component" value="Unassembled WGS sequence"/>
</dbReference>
<evidence type="ECO:0000256" key="5">
    <source>
        <dbReference type="SAM" id="Phobius"/>
    </source>
</evidence>
<proteinExistence type="predicted"/>
<dbReference type="InParanoid" id="M1DIE2"/>
<keyword evidence="5" id="KW-0472">Membrane</keyword>
<dbReference type="PROSITE" id="PS51999">
    <property type="entry name" value="ZF_GRF"/>
    <property type="match status" value="1"/>
</dbReference>
<dbReference type="AlphaFoldDB" id="M1DIE2"/>
<keyword evidence="2 4" id="KW-0863">Zinc-finger</keyword>